<evidence type="ECO:0000256" key="1">
    <source>
        <dbReference type="SAM" id="SignalP"/>
    </source>
</evidence>
<dbReference type="GO" id="GO:0003993">
    <property type="term" value="F:acid phosphatase activity"/>
    <property type="evidence" value="ECO:0007669"/>
    <property type="project" value="InterPro"/>
</dbReference>
<accession>A0A9D2TYV1</accession>
<dbReference type="GO" id="GO:0046872">
    <property type="term" value="F:metal ion binding"/>
    <property type="evidence" value="ECO:0007669"/>
    <property type="project" value="InterPro"/>
</dbReference>
<comment type="caution">
    <text evidence="3">The sequence shown here is derived from an EMBL/GenBank/DDBJ whole genome shotgun (WGS) entry which is preliminary data.</text>
</comment>
<dbReference type="Pfam" id="PF16656">
    <property type="entry name" value="Pur_ac_phosph_N"/>
    <property type="match status" value="1"/>
</dbReference>
<sequence>MRKKLVAGLLAFALTATAGISAIAATVHYNDSSVTGASPAWQAWMINWETLANDYTQVSIAPGGDESEINLAWYSLKNGESTPVVHFGTSEDDMKTFTGVTGDVDPSLTNNVQYEFNRVKVTGLRPGTTYYYTVEKNG</sequence>
<keyword evidence="1" id="KW-0732">Signal</keyword>
<dbReference type="InterPro" id="IPR015914">
    <property type="entry name" value="PAPs_N"/>
</dbReference>
<dbReference type="Gene3D" id="2.60.40.380">
    <property type="entry name" value="Purple acid phosphatase-like, N-terminal"/>
    <property type="match status" value="1"/>
</dbReference>
<organism evidence="3 4">
    <name type="scientific">Candidatus Eisenbergiella stercorigallinarum</name>
    <dbReference type="NCBI Taxonomy" id="2838557"/>
    <lineage>
        <taxon>Bacteria</taxon>
        <taxon>Bacillati</taxon>
        <taxon>Bacillota</taxon>
        <taxon>Clostridia</taxon>
        <taxon>Lachnospirales</taxon>
        <taxon>Lachnospiraceae</taxon>
        <taxon>Eisenbergiella</taxon>
    </lineage>
</organism>
<feature type="domain" description="Purple acid phosphatase N-terminal" evidence="2">
    <location>
        <begin position="56"/>
        <end position="137"/>
    </location>
</feature>
<name>A0A9D2TYV1_9FIRM</name>
<evidence type="ECO:0000259" key="2">
    <source>
        <dbReference type="Pfam" id="PF16656"/>
    </source>
</evidence>
<protein>
    <submittedName>
        <fullName evidence="3">Fibronectin type III domain-containing protein</fullName>
    </submittedName>
</protein>
<feature type="signal peptide" evidence="1">
    <location>
        <begin position="1"/>
        <end position="18"/>
    </location>
</feature>
<evidence type="ECO:0000313" key="3">
    <source>
        <dbReference type="EMBL" id="HJD31631.1"/>
    </source>
</evidence>
<reference evidence="3" key="2">
    <citation type="submission" date="2021-04" db="EMBL/GenBank/DDBJ databases">
        <authorList>
            <person name="Gilroy R."/>
        </authorList>
    </citation>
    <scope>NUCLEOTIDE SEQUENCE</scope>
    <source>
        <strain evidence="3">ChiHjej8B7-25341</strain>
    </source>
</reference>
<dbReference type="EMBL" id="DWUW01000187">
    <property type="protein sequence ID" value="HJD31631.1"/>
    <property type="molecule type" value="Genomic_DNA"/>
</dbReference>
<gene>
    <name evidence="3" type="ORF">H9912_06790</name>
</gene>
<dbReference type="SUPFAM" id="SSF49363">
    <property type="entry name" value="Purple acid phosphatase, N-terminal domain"/>
    <property type="match status" value="1"/>
</dbReference>
<reference evidence="3" key="1">
    <citation type="journal article" date="2021" name="PeerJ">
        <title>Extensive microbial diversity within the chicken gut microbiome revealed by metagenomics and culture.</title>
        <authorList>
            <person name="Gilroy R."/>
            <person name="Ravi A."/>
            <person name="Getino M."/>
            <person name="Pursley I."/>
            <person name="Horton D.L."/>
            <person name="Alikhan N.F."/>
            <person name="Baker D."/>
            <person name="Gharbi K."/>
            <person name="Hall N."/>
            <person name="Watson M."/>
            <person name="Adriaenssens E.M."/>
            <person name="Foster-Nyarko E."/>
            <person name="Jarju S."/>
            <person name="Secka A."/>
            <person name="Antonio M."/>
            <person name="Oren A."/>
            <person name="Chaudhuri R.R."/>
            <person name="La Ragione R."/>
            <person name="Hildebrand F."/>
            <person name="Pallen M.J."/>
        </authorList>
    </citation>
    <scope>NUCLEOTIDE SEQUENCE</scope>
    <source>
        <strain evidence="3">ChiHjej8B7-25341</strain>
    </source>
</reference>
<proteinExistence type="predicted"/>
<feature type="chain" id="PRO_5039038758" evidence="1">
    <location>
        <begin position="19"/>
        <end position="138"/>
    </location>
</feature>
<evidence type="ECO:0000313" key="4">
    <source>
        <dbReference type="Proteomes" id="UP000823851"/>
    </source>
</evidence>
<feature type="non-terminal residue" evidence="3">
    <location>
        <position position="138"/>
    </location>
</feature>
<dbReference type="AlphaFoldDB" id="A0A9D2TYV1"/>
<dbReference type="Proteomes" id="UP000823851">
    <property type="component" value="Unassembled WGS sequence"/>
</dbReference>
<dbReference type="InterPro" id="IPR008963">
    <property type="entry name" value="Purple_acid_Pase-like_N"/>
</dbReference>